<feature type="compositionally biased region" description="Polar residues" evidence="1">
    <location>
        <begin position="286"/>
        <end position="296"/>
    </location>
</feature>
<feature type="transmembrane region" description="Helical" evidence="2">
    <location>
        <begin position="170"/>
        <end position="191"/>
    </location>
</feature>
<feature type="region of interest" description="Disordered" evidence="1">
    <location>
        <begin position="1"/>
        <end position="29"/>
    </location>
</feature>
<feature type="compositionally biased region" description="Acidic residues" evidence="1">
    <location>
        <begin position="254"/>
        <end position="285"/>
    </location>
</feature>
<sequence length="524" mass="55078">MANVEDSASTVAGESMFTTSNDNYNTGDIPMGAEDASSYGAGTGSTIGSTIAGESLFTTYGESDKDDDTANGNLPVALLVAPRAAYGFGGENDSISMYSIGDGVLGICPPVHQSVSKTRESRTSGGPIKKIDSNETPSLVVVAVEEKRNKFAAFCCSCFCLPTLPRRARLALVAALLLVLIAVCAIAIALLSRENNNTTAQTSSASSSSSSLTDEERDNFLADLNPSVVNTASTTAAPEVVNNPEPTQSNSQAGDDDDDDDDGSGDDDDDGNDDGDDDDDDDDGEVTTNDGNSDEGTTPVAEPVETTKVTTKATVPAPLVSPSQSPTMSPSRVPTRGSVTTTQAPIYSAPKTPDSTSPTASPFTQQELPVTSIPTFELDKKDKVKQPKGFVGDGEDPPKAPKGEKTFDELYLLVGTGDCLDSQGIYYDYMQCTGCDATTSCACSVEACGEACEDTYGKDKDLVGFSYDGWCYCNIDGDRKKDPEVIAPFEEAVFDEITLGGEDEIVGHDNNSKFLCFTTDVPKR</sequence>
<dbReference type="AlphaFoldDB" id="A0A7S2YPX9"/>
<feature type="compositionally biased region" description="Low complexity" evidence="1">
    <location>
        <begin position="297"/>
        <end position="318"/>
    </location>
</feature>
<feature type="region of interest" description="Disordered" evidence="1">
    <location>
        <begin position="234"/>
        <end position="379"/>
    </location>
</feature>
<evidence type="ECO:0000256" key="2">
    <source>
        <dbReference type="SAM" id="Phobius"/>
    </source>
</evidence>
<dbReference type="EMBL" id="HBHT01035352">
    <property type="protein sequence ID" value="CAD9988317.1"/>
    <property type="molecule type" value="Transcribed_RNA"/>
</dbReference>
<proteinExistence type="predicted"/>
<organism evidence="3">
    <name type="scientific">Entomoneis paludosa</name>
    <dbReference type="NCBI Taxonomy" id="265537"/>
    <lineage>
        <taxon>Eukaryota</taxon>
        <taxon>Sar</taxon>
        <taxon>Stramenopiles</taxon>
        <taxon>Ochrophyta</taxon>
        <taxon>Bacillariophyta</taxon>
        <taxon>Bacillariophyceae</taxon>
        <taxon>Bacillariophycidae</taxon>
        <taxon>Entomoneidaceae</taxon>
        <taxon>Entomoneis</taxon>
    </lineage>
</organism>
<accession>A0A7S2YPX9</accession>
<feature type="compositionally biased region" description="Polar residues" evidence="1">
    <location>
        <begin position="321"/>
        <end position="345"/>
    </location>
</feature>
<feature type="compositionally biased region" description="Polar residues" evidence="1">
    <location>
        <begin position="1"/>
        <end position="26"/>
    </location>
</feature>
<name>A0A7S2YPX9_9STRA</name>
<feature type="region of interest" description="Disordered" evidence="1">
    <location>
        <begin position="196"/>
        <end position="216"/>
    </location>
</feature>
<keyword evidence="2" id="KW-1133">Transmembrane helix</keyword>
<evidence type="ECO:0000313" key="3">
    <source>
        <dbReference type="EMBL" id="CAD9988317.1"/>
    </source>
</evidence>
<keyword evidence="2" id="KW-0812">Transmembrane</keyword>
<gene>
    <name evidence="3" type="ORF">APAL1065_LOCUS23763</name>
</gene>
<keyword evidence="2" id="KW-0472">Membrane</keyword>
<feature type="compositionally biased region" description="Polar residues" evidence="1">
    <location>
        <begin position="244"/>
        <end position="253"/>
    </location>
</feature>
<feature type="compositionally biased region" description="Polar residues" evidence="1">
    <location>
        <begin position="353"/>
        <end position="374"/>
    </location>
</feature>
<reference evidence="3" key="1">
    <citation type="submission" date="2021-01" db="EMBL/GenBank/DDBJ databases">
        <authorList>
            <person name="Corre E."/>
            <person name="Pelletier E."/>
            <person name="Niang G."/>
            <person name="Scheremetjew M."/>
            <person name="Finn R."/>
            <person name="Kale V."/>
            <person name="Holt S."/>
            <person name="Cochrane G."/>
            <person name="Meng A."/>
            <person name="Brown T."/>
            <person name="Cohen L."/>
        </authorList>
    </citation>
    <scope>NUCLEOTIDE SEQUENCE</scope>
    <source>
        <strain evidence="3">CCMP125</strain>
    </source>
</reference>
<protein>
    <submittedName>
        <fullName evidence="3">Uncharacterized protein</fullName>
    </submittedName>
</protein>
<evidence type="ECO:0000256" key="1">
    <source>
        <dbReference type="SAM" id="MobiDB-lite"/>
    </source>
</evidence>